<dbReference type="Pfam" id="PF08378">
    <property type="entry name" value="NERD"/>
    <property type="match status" value="1"/>
</dbReference>
<proteinExistence type="predicted"/>
<evidence type="ECO:0000259" key="1">
    <source>
        <dbReference type="Pfam" id="PF08378"/>
    </source>
</evidence>
<feature type="domain" description="NERD" evidence="1">
    <location>
        <begin position="56"/>
        <end position="153"/>
    </location>
</feature>
<dbReference type="AlphaFoldDB" id="A0A6N3EVR6"/>
<accession>A0A6N3EVR6</accession>
<dbReference type="RefSeq" id="WP_156561644.1">
    <property type="nucleotide sequence ID" value="NZ_CACRTV010000057.1"/>
</dbReference>
<evidence type="ECO:0000313" key="2">
    <source>
        <dbReference type="EMBL" id="VYU43944.1"/>
    </source>
</evidence>
<sequence>MGLKDNTYKTLVKYYKETKDINRLITVAQKMLESKNSDPIIRGEICESVLVSMLEDYIEKNNLSDKGWFIDKGLILKDMQNTDSEYLTELDVTLFTPKQIYLFECKSYKGTKVAREKCSLYIRTRANGKNKEKRMIDVYSQHIKHYKALLKCIAPFMLDVNSKSKPFRLICFDFSEGELIDERTDRDKRIFPILNESNLYSLFSGYNKKAVQWDITSIRKLVNRLDDCKEGLTRKHLAYVTSLHHDNDKQWKSNNTKRK</sequence>
<name>A0A6N3EVR6_9CLOT</name>
<dbReference type="InterPro" id="IPR011528">
    <property type="entry name" value="NERD"/>
</dbReference>
<reference evidence="2" key="1">
    <citation type="submission" date="2019-11" db="EMBL/GenBank/DDBJ databases">
        <authorList>
            <person name="Feng L."/>
        </authorList>
    </citation>
    <scope>NUCLEOTIDE SEQUENCE</scope>
    <source>
        <strain evidence="2">CParaputrificumLFYP93</strain>
    </source>
</reference>
<gene>
    <name evidence="2" type="ORF">CPLFYP93_02274</name>
</gene>
<dbReference type="EMBL" id="CACRTV010000057">
    <property type="protein sequence ID" value="VYU43944.1"/>
    <property type="molecule type" value="Genomic_DNA"/>
</dbReference>
<protein>
    <submittedName>
        <fullName evidence="2">Nuclease-related domain protein</fullName>
    </submittedName>
</protein>
<organism evidence="2">
    <name type="scientific">Clostridium paraputrificum</name>
    <dbReference type="NCBI Taxonomy" id="29363"/>
    <lineage>
        <taxon>Bacteria</taxon>
        <taxon>Bacillati</taxon>
        <taxon>Bacillota</taxon>
        <taxon>Clostridia</taxon>
        <taxon>Eubacteriales</taxon>
        <taxon>Clostridiaceae</taxon>
        <taxon>Clostridium</taxon>
    </lineage>
</organism>